<protein>
    <submittedName>
        <fullName evidence="3">Uncharacterized protein</fullName>
    </submittedName>
</protein>
<proteinExistence type="predicted"/>
<gene>
    <name evidence="3" type="ORF">D2T31_12115</name>
</gene>
<organism evidence="3 4">
    <name type="scientific">Paenirhodobacter populi</name>
    <dbReference type="NCBI Taxonomy" id="2306993"/>
    <lineage>
        <taxon>Bacteria</taxon>
        <taxon>Pseudomonadati</taxon>
        <taxon>Pseudomonadota</taxon>
        <taxon>Alphaproteobacteria</taxon>
        <taxon>Rhodobacterales</taxon>
        <taxon>Rhodobacter group</taxon>
        <taxon>Paenirhodobacter</taxon>
    </lineage>
</organism>
<feature type="region of interest" description="Disordered" evidence="1">
    <location>
        <begin position="88"/>
        <end position="111"/>
    </location>
</feature>
<dbReference type="RefSeq" id="WP_128237568.1">
    <property type="nucleotide sequence ID" value="NZ_SAUX01000013.1"/>
</dbReference>
<sequence>MRLAIALTFVAVSSAATSASAETIDAVDLIEKCTIAMQYDGDVASVAVPLSKIIELDLTPDNRTRGMECLKRQFGFQFYFDTATNSFKPDKSDMERTRPAREAAQREKEEQIRQQEALRSERAAKEEEKRKQQDAAYDARRLVRLRNEEIQKREEANKDELNRRIRKACYDSLETTPLLAVTHPTCQDIFIENGFDQPKDAQAEKP</sequence>
<feature type="signal peptide" evidence="2">
    <location>
        <begin position="1"/>
        <end position="21"/>
    </location>
</feature>
<evidence type="ECO:0000256" key="2">
    <source>
        <dbReference type="SAM" id="SignalP"/>
    </source>
</evidence>
<keyword evidence="2" id="KW-0732">Signal</keyword>
<accession>A0A443K7Z4</accession>
<comment type="caution">
    <text evidence="3">The sequence shown here is derived from an EMBL/GenBank/DDBJ whole genome shotgun (WGS) entry which is preliminary data.</text>
</comment>
<evidence type="ECO:0000313" key="3">
    <source>
        <dbReference type="EMBL" id="RWR28850.1"/>
    </source>
</evidence>
<dbReference type="Proteomes" id="UP000285295">
    <property type="component" value="Unassembled WGS sequence"/>
</dbReference>
<reference evidence="3 4" key="1">
    <citation type="submission" date="2019-01" db="EMBL/GenBank/DDBJ databases">
        <title>Sinorhodobacter populi sp. nov. isolated from the symptomatic bark tissue of Populus euramericana canker.</title>
        <authorList>
            <person name="Xu G."/>
        </authorList>
    </citation>
    <scope>NUCLEOTIDE SEQUENCE [LARGE SCALE GENOMIC DNA]</scope>
    <source>
        <strain evidence="3 4">D19-10-3-21</strain>
    </source>
</reference>
<dbReference type="AlphaFoldDB" id="A0A443K7Z4"/>
<evidence type="ECO:0000313" key="4">
    <source>
        <dbReference type="Proteomes" id="UP000285295"/>
    </source>
</evidence>
<reference evidence="3 4" key="2">
    <citation type="submission" date="2019-01" db="EMBL/GenBank/DDBJ databases">
        <authorList>
            <person name="Li Y."/>
        </authorList>
    </citation>
    <scope>NUCLEOTIDE SEQUENCE [LARGE SCALE GENOMIC DNA]</scope>
    <source>
        <strain evidence="3 4">D19-10-3-21</strain>
    </source>
</reference>
<name>A0A443K7Z4_9RHOB</name>
<dbReference type="EMBL" id="SAUX01000013">
    <property type="protein sequence ID" value="RWR28850.1"/>
    <property type="molecule type" value="Genomic_DNA"/>
</dbReference>
<feature type="chain" id="PRO_5019402534" evidence="2">
    <location>
        <begin position="22"/>
        <end position="206"/>
    </location>
</feature>
<evidence type="ECO:0000256" key="1">
    <source>
        <dbReference type="SAM" id="MobiDB-lite"/>
    </source>
</evidence>